<name>A0ABP7YIS6_9ACTN</name>
<sequence length="85" mass="9337">MDEAVVLQRDGEPVGGRPRQPGGLDELRQRGGTRLQGVQHQNRFVKYADSARVVHDLILPSRYVRCKSDGEPGATRAPGANGIFR</sequence>
<keyword evidence="3" id="KW-1185">Reference proteome</keyword>
<protein>
    <submittedName>
        <fullName evidence="2">Uncharacterized protein</fullName>
    </submittedName>
</protein>
<accession>A0ABP7YIS6</accession>
<reference evidence="3" key="1">
    <citation type="journal article" date="2019" name="Int. J. Syst. Evol. Microbiol.">
        <title>The Global Catalogue of Microorganisms (GCM) 10K type strain sequencing project: providing services to taxonomists for standard genome sequencing and annotation.</title>
        <authorList>
            <consortium name="The Broad Institute Genomics Platform"/>
            <consortium name="The Broad Institute Genome Sequencing Center for Infectious Disease"/>
            <person name="Wu L."/>
            <person name="Ma J."/>
        </authorList>
    </citation>
    <scope>NUCLEOTIDE SEQUENCE [LARGE SCALE GENOMIC DNA]</scope>
    <source>
        <strain evidence="3">JCM 17316</strain>
    </source>
</reference>
<dbReference type="EMBL" id="BAABDO010000022">
    <property type="protein sequence ID" value="GAA4136817.1"/>
    <property type="molecule type" value="Genomic_DNA"/>
</dbReference>
<feature type="region of interest" description="Disordered" evidence="1">
    <location>
        <begin position="1"/>
        <end position="34"/>
    </location>
</feature>
<gene>
    <name evidence="2" type="ORF">GCM10022416_20810</name>
</gene>
<evidence type="ECO:0000313" key="2">
    <source>
        <dbReference type="EMBL" id="GAA4136817.1"/>
    </source>
</evidence>
<evidence type="ECO:0000313" key="3">
    <source>
        <dbReference type="Proteomes" id="UP001500266"/>
    </source>
</evidence>
<proteinExistence type="predicted"/>
<dbReference type="Proteomes" id="UP001500266">
    <property type="component" value="Unassembled WGS sequence"/>
</dbReference>
<evidence type="ECO:0000256" key="1">
    <source>
        <dbReference type="SAM" id="MobiDB-lite"/>
    </source>
</evidence>
<comment type="caution">
    <text evidence="2">The sequence shown here is derived from an EMBL/GenBank/DDBJ whole genome shotgun (WGS) entry which is preliminary data.</text>
</comment>
<organism evidence="2 3">
    <name type="scientific">Actinomadura keratinilytica</name>
    <dbReference type="NCBI Taxonomy" id="547461"/>
    <lineage>
        <taxon>Bacteria</taxon>
        <taxon>Bacillati</taxon>
        <taxon>Actinomycetota</taxon>
        <taxon>Actinomycetes</taxon>
        <taxon>Streptosporangiales</taxon>
        <taxon>Thermomonosporaceae</taxon>
        <taxon>Actinomadura</taxon>
    </lineage>
</organism>